<accession>U6R7L1</accession>
<comment type="caution">
    <text evidence="2">The sequence shown here is derived from an EMBL/GenBank/DDBJ whole genome shotgun (WGS) entry which is preliminary data.</text>
</comment>
<dbReference type="PATRIC" id="fig|1121098.3.peg.3286"/>
<dbReference type="Proteomes" id="UP000017831">
    <property type="component" value="Unassembled WGS sequence"/>
</dbReference>
<dbReference type="HOGENOM" id="CLU_053804_1_1_10"/>
<evidence type="ECO:0000313" key="4">
    <source>
        <dbReference type="Proteomes" id="UP000017831"/>
    </source>
</evidence>
<evidence type="ECO:0000313" key="2">
    <source>
        <dbReference type="EMBL" id="EOA52050.1"/>
    </source>
</evidence>
<dbReference type="PANTHER" id="PTHR34301:SF8">
    <property type="entry name" value="ATPASE DOMAIN-CONTAINING PROTEIN"/>
    <property type="match status" value="1"/>
</dbReference>
<dbReference type="GO" id="GO:0005524">
    <property type="term" value="F:ATP binding"/>
    <property type="evidence" value="ECO:0007669"/>
    <property type="project" value="InterPro"/>
</dbReference>
<dbReference type="Gene3D" id="3.40.50.300">
    <property type="entry name" value="P-loop containing nucleotide triphosphate hydrolases"/>
    <property type="match status" value="1"/>
</dbReference>
<dbReference type="InterPro" id="IPR027417">
    <property type="entry name" value="P-loop_NTPase"/>
</dbReference>
<dbReference type="Pfam" id="PF01637">
    <property type="entry name" value="ATPase_2"/>
    <property type="match status" value="1"/>
</dbReference>
<dbReference type="SUPFAM" id="SSF52540">
    <property type="entry name" value="P-loop containing nucleoside triphosphate hydrolases"/>
    <property type="match status" value="1"/>
</dbReference>
<dbReference type="STRING" id="1121098.HMPREF1534_03236"/>
<dbReference type="InterPro" id="IPR011579">
    <property type="entry name" value="ATPase_dom"/>
</dbReference>
<dbReference type="EMBL" id="AQHY01000038">
    <property type="protein sequence ID" value="EOA53161.1"/>
    <property type="molecule type" value="Genomic_DNA"/>
</dbReference>
<protein>
    <recommendedName>
        <fullName evidence="1">ATPase domain-containing protein</fullName>
    </recommendedName>
</protein>
<dbReference type="AlphaFoldDB" id="U6R7L1"/>
<sequence>MEKYVTMVKMNPFITSGYRSEKYFCDRIEETRFLTKQITNGNNVALISPRRLGKTGLIEHCFHQPEVKNNYYTFLIDIYATKNLQEFVFEFGKSILQGLKPQGKKIWETFLSTLSSLRTGITFDETGNPSWNLEMGDIKNPSVTLDEIFSYLKKADRICLIAIDEFQVIAKYPEKNIEATLRTYIQHCTNACFIYSGSQRHMMGEIFTTPSRPFYQSTTILDLKPIGIGSYAAFIERHFIENGKNINKDTIEEVYRLFDGTTWYIQFVMNFLYADTMEKETCTVGKIQLALDEILSQMDFTYSSLLYQLPPKQKEVLIAICKEGRIKEVTSSRFLHTYKLTASSVQGALKGLLEKDFVTAELGVYSVYDRFFELWLKRL</sequence>
<proteinExistence type="predicted"/>
<reference evidence="2 4" key="1">
    <citation type="submission" date="2013-04" db="EMBL/GenBank/DDBJ databases">
        <title>The Genome Sequence of Bacteroides massiliensis DSM 17679.</title>
        <authorList>
            <consortium name="The Broad Institute Genomics Platform"/>
            <person name="Earl A."/>
            <person name="Ward D."/>
            <person name="Feldgarden M."/>
            <person name="Gevers D."/>
            <person name="Martens E."/>
            <person name="Fenner L."/>
            <person name="Roux V."/>
            <person name="Mallet M.N."/>
            <person name="Raoult D."/>
            <person name="Walker B."/>
            <person name="Young S."/>
            <person name="Zeng Q."/>
            <person name="Gargeya S."/>
            <person name="Fitzgerald M."/>
            <person name="Haas B."/>
            <person name="Abouelleil A."/>
            <person name="Allen A.W."/>
            <person name="Alvarado L."/>
            <person name="Arachchi H.M."/>
            <person name="Berlin A.M."/>
            <person name="Chapman S.B."/>
            <person name="Gainer-Dewar J."/>
            <person name="Goldberg J."/>
            <person name="Griggs A."/>
            <person name="Gujja S."/>
            <person name="Hansen M."/>
            <person name="Howarth C."/>
            <person name="Imamovic A."/>
            <person name="Ireland A."/>
            <person name="Larimer J."/>
            <person name="McCowan C."/>
            <person name="Murphy C."/>
            <person name="Pearson M."/>
            <person name="Poon T.W."/>
            <person name="Priest M."/>
            <person name="Roberts A."/>
            <person name="Saif S."/>
            <person name="Shea T."/>
            <person name="Sisk P."/>
            <person name="Sykes S."/>
            <person name="Wortman J."/>
            <person name="Nusbaum C."/>
            <person name="Birren B."/>
        </authorList>
    </citation>
    <scope>NUCLEOTIDE SEQUENCE [LARGE SCALE GENOMIC DNA]</scope>
    <source>
        <strain evidence="4">B84634 / Timone 84634 / DSM 17679 / JCM 13223</strain>
        <strain evidence="2">DSM 17679</strain>
    </source>
</reference>
<name>U6R7L1_9BACT</name>
<gene>
    <name evidence="3" type="ORF">HMPREF1534_03236</name>
    <name evidence="2" type="ORF">HMPREF1534_03984</name>
</gene>
<dbReference type="PANTHER" id="PTHR34301">
    <property type="entry name" value="DNA-BINDING PROTEIN-RELATED"/>
    <property type="match status" value="1"/>
</dbReference>
<organism evidence="2 4">
    <name type="scientific">Phocaeicola massiliensis B84634 = Timone 84634 = DSM 17679 = JCM 13223</name>
    <dbReference type="NCBI Taxonomy" id="1121098"/>
    <lineage>
        <taxon>Bacteria</taxon>
        <taxon>Pseudomonadati</taxon>
        <taxon>Bacteroidota</taxon>
        <taxon>Bacteroidia</taxon>
        <taxon>Bacteroidales</taxon>
        <taxon>Bacteroidaceae</taxon>
        <taxon>Phocaeicola</taxon>
    </lineage>
</organism>
<dbReference type="EMBL" id="AQHY01000046">
    <property type="protein sequence ID" value="EOA52050.1"/>
    <property type="molecule type" value="Genomic_DNA"/>
</dbReference>
<dbReference type="eggNOG" id="COG1672">
    <property type="taxonomic scope" value="Bacteria"/>
</dbReference>
<feature type="domain" description="ATPase" evidence="1">
    <location>
        <begin position="24"/>
        <end position="266"/>
    </location>
</feature>
<keyword evidence="4" id="KW-1185">Reference proteome</keyword>
<evidence type="ECO:0000313" key="3">
    <source>
        <dbReference type="EMBL" id="EOA53161.1"/>
    </source>
</evidence>
<evidence type="ECO:0000259" key="1">
    <source>
        <dbReference type="Pfam" id="PF01637"/>
    </source>
</evidence>